<dbReference type="RefSeq" id="WP_085820796.1">
    <property type="nucleotide sequence ID" value="NZ_FWFP01000001.1"/>
</dbReference>
<evidence type="ECO:0000259" key="5">
    <source>
        <dbReference type="PROSITE" id="PS50850"/>
    </source>
</evidence>
<evidence type="ECO:0000256" key="2">
    <source>
        <dbReference type="ARBA" id="ARBA00022989"/>
    </source>
</evidence>
<protein>
    <submittedName>
        <fullName evidence="6">Major Facilitator Superfamily protein</fullName>
    </submittedName>
</protein>
<dbReference type="Pfam" id="PF07690">
    <property type="entry name" value="MFS_1"/>
    <property type="match status" value="1"/>
</dbReference>
<feature type="transmembrane region" description="Helical" evidence="4">
    <location>
        <begin position="109"/>
        <end position="129"/>
    </location>
</feature>
<feature type="domain" description="Major facilitator superfamily (MFS) profile" evidence="5">
    <location>
        <begin position="184"/>
        <end position="421"/>
    </location>
</feature>
<evidence type="ECO:0000256" key="3">
    <source>
        <dbReference type="ARBA" id="ARBA00023136"/>
    </source>
</evidence>
<dbReference type="InterPro" id="IPR052528">
    <property type="entry name" value="Sugar_transport-like"/>
</dbReference>
<dbReference type="EMBL" id="FWFP01000001">
    <property type="protein sequence ID" value="SLN12210.1"/>
    <property type="molecule type" value="Genomic_DNA"/>
</dbReference>
<evidence type="ECO:0000313" key="6">
    <source>
        <dbReference type="EMBL" id="SLN12210.1"/>
    </source>
</evidence>
<feature type="transmembrane region" description="Helical" evidence="4">
    <location>
        <begin position="396"/>
        <end position="414"/>
    </location>
</feature>
<feature type="transmembrane region" description="Helical" evidence="4">
    <location>
        <begin position="41"/>
        <end position="62"/>
    </location>
</feature>
<dbReference type="Proteomes" id="UP000193778">
    <property type="component" value="Unassembled WGS sequence"/>
</dbReference>
<feature type="transmembrane region" description="Helical" evidence="4">
    <location>
        <begin position="181"/>
        <end position="202"/>
    </location>
</feature>
<feature type="transmembrane region" description="Helical" evidence="4">
    <location>
        <begin position="303"/>
        <end position="324"/>
    </location>
</feature>
<feature type="transmembrane region" description="Helical" evidence="4">
    <location>
        <begin position="330"/>
        <end position="354"/>
    </location>
</feature>
<dbReference type="InterPro" id="IPR011701">
    <property type="entry name" value="MFS"/>
</dbReference>
<evidence type="ECO:0000313" key="7">
    <source>
        <dbReference type="Proteomes" id="UP000193778"/>
    </source>
</evidence>
<dbReference type="PANTHER" id="PTHR23526">
    <property type="entry name" value="INTEGRAL MEMBRANE TRANSPORT PROTEIN-RELATED"/>
    <property type="match status" value="1"/>
</dbReference>
<dbReference type="OrthoDB" id="1117124at2"/>
<keyword evidence="1 4" id="KW-0812">Transmembrane</keyword>
<sequence length="421" mass="45450">MVDTQSPKPPSDGRNYQLIFWSGSLATIGGQLVNPNLVLPFLYLALGAPTFFAGMLLPFVTGSRLIAEIFVSPFINKVTRAKLAVYVPNIMTAVILSVVALLATGLPKVLIVLLFLTTATVMGLCQGIASLGTSQIYGISIPDTKRNRMVFAQATVSGILAILVVWLTRDLLASDQPMQRHIVVLWCGVFAMFAAGISFAGVRLLEDEAAPAPAPKKKPHPLAELATGFKTGMAYPWYRKFLTARLIFVSVELAMPFYTIHAATLHVGTKHSLSYFVIAASLGMVIGSILWGWLSGRISVKPVMWLGCLISTLSAVMALIFTYLGYAQDVWLYALIILLLSLGGNGVIYGRYLYIIDMTSEKERPYLVALGDVSAGLVGMVFAAILGAVAHLHDPVTPIIVLAALNLLAMLYAFRLPSTKS</sequence>
<evidence type="ECO:0000256" key="1">
    <source>
        <dbReference type="ARBA" id="ARBA00022692"/>
    </source>
</evidence>
<evidence type="ECO:0000256" key="4">
    <source>
        <dbReference type="SAM" id="Phobius"/>
    </source>
</evidence>
<dbReference type="PROSITE" id="PS50850">
    <property type="entry name" value="MFS"/>
    <property type="match status" value="1"/>
</dbReference>
<dbReference type="PANTHER" id="PTHR23526:SF2">
    <property type="entry name" value="MAJOR FACILITATOR SUPERFAMILY (MFS) PROFILE DOMAIN-CONTAINING PROTEIN"/>
    <property type="match status" value="1"/>
</dbReference>
<feature type="transmembrane region" description="Helical" evidence="4">
    <location>
        <begin position="273"/>
        <end position="294"/>
    </location>
</feature>
<name>A0A1X6Y6N4_9RHOB</name>
<keyword evidence="7" id="KW-1185">Reference proteome</keyword>
<organism evidence="6 7">
    <name type="scientific">Ruegeria meonggei</name>
    <dbReference type="NCBI Taxonomy" id="1446476"/>
    <lineage>
        <taxon>Bacteria</taxon>
        <taxon>Pseudomonadati</taxon>
        <taxon>Pseudomonadota</taxon>
        <taxon>Alphaproteobacteria</taxon>
        <taxon>Rhodobacterales</taxon>
        <taxon>Roseobacteraceae</taxon>
        <taxon>Ruegeria</taxon>
    </lineage>
</organism>
<dbReference type="GO" id="GO:0022857">
    <property type="term" value="F:transmembrane transporter activity"/>
    <property type="evidence" value="ECO:0007669"/>
    <property type="project" value="InterPro"/>
</dbReference>
<dbReference type="AlphaFoldDB" id="A0A1X6Y6N4"/>
<feature type="transmembrane region" description="Helical" evidence="4">
    <location>
        <begin position="83"/>
        <end position="103"/>
    </location>
</feature>
<accession>A0A1X6Y6N4</accession>
<feature type="transmembrane region" description="Helical" evidence="4">
    <location>
        <begin position="366"/>
        <end position="390"/>
    </location>
</feature>
<dbReference type="InterPro" id="IPR036259">
    <property type="entry name" value="MFS_trans_sf"/>
</dbReference>
<dbReference type="SUPFAM" id="SSF103473">
    <property type="entry name" value="MFS general substrate transporter"/>
    <property type="match status" value="1"/>
</dbReference>
<feature type="transmembrane region" description="Helical" evidence="4">
    <location>
        <begin position="242"/>
        <end position="261"/>
    </location>
</feature>
<keyword evidence="3 4" id="KW-0472">Membrane</keyword>
<keyword evidence="2 4" id="KW-1133">Transmembrane helix</keyword>
<proteinExistence type="predicted"/>
<gene>
    <name evidence="6" type="ORF">RUM8411_00229</name>
</gene>
<reference evidence="7" key="1">
    <citation type="submission" date="2017-03" db="EMBL/GenBank/DDBJ databases">
        <authorList>
            <person name="Rodrigo-Torres L."/>
            <person name="Arahal R.D."/>
            <person name="Lucena T."/>
        </authorList>
    </citation>
    <scope>NUCLEOTIDE SEQUENCE [LARGE SCALE GENOMIC DNA]</scope>
    <source>
        <strain evidence="7">CECT 8411</strain>
    </source>
</reference>
<feature type="transmembrane region" description="Helical" evidence="4">
    <location>
        <begin position="150"/>
        <end position="169"/>
    </location>
</feature>
<dbReference type="InterPro" id="IPR020846">
    <property type="entry name" value="MFS_dom"/>
</dbReference>
<dbReference type="Gene3D" id="1.20.1250.20">
    <property type="entry name" value="MFS general substrate transporter like domains"/>
    <property type="match status" value="1"/>
</dbReference>